<proteinExistence type="predicted"/>
<sequence>MRLPTSICKLKSLQRLSLFGCCKFKDFPEILEPMERLEFLNLSKTAIEELPMSTENLVGLKMLELSNCKNLRFVPSSIYKIKSVVLDGCRKLHFLKLERDLSFGFRIITETLEPMERLEFLNLSKTLELFNCKNLRFVPGKSKTVVLDGCWKHSFFKLERGLSFRELPRLTENLVGLRKLELFLSLTSEDDSEDDFLSLTSEDDSEDDFWMTFCP</sequence>
<dbReference type="Pfam" id="PF23286">
    <property type="entry name" value="LRR_13"/>
    <property type="match status" value="1"/>
</dbReference>
<dbReference type="Gene3D" id="3.80.10.10">
    <property type="entry name" value="Ribonuclease Inhibitor"/>
    <property type="match status" value="1"/>
</dbReference>
<comment type="caution">
    <text evidence="3">The sequence shown here is derived from an EMBL/GenBank/DDBJ whole genome shotgun (WGS) entry which is preliminary data.</text>
</comment>
<evidence type="ECO:0000256" key="1">
    <source>
        <dbReference type="ARBA" id="ARBA00022821"/>
    </source>
</evidence>
<gene>
    <name evidence="3" type="ORF">RchiOBHm_Chr6g0287571</name>
</gene>
<dbReference type="InterPro" id="IPR032675">
    <property type="entry name" value="LRR_dom_sf"/>
</dbReference>
<dbReference type="Gramene" id="PRQ25798">
    <property type="protein sequence ID" value="PRQ25798"/>
    <property type="gene ID" value="RchiOBHm_Chr6g0287571"/>
</dbReference>
<dbReference type="Proteomes" id="UP000238479">
    <property type="component" value="Chromosome 6"/>
</dbReference>
<dbReference type="AlphaFoldDB" id="A0A2P6PV44"/>
<dbReference type="EMBL" id="PDCK01000044">
    <property type="protein sequence ID" value="PRQ25798.1"/>
    <property type="molecule type" value="Genomic_DNA"/>
</dbReference>
<protein>
    <submittedName>
        <fullName evidence="3">Putative leucine-rich repeat domain, L domain-containing protein</fullName>
    </submittedName>
</protein>
<accession>A0A2P6PV44</accession>
<reference evidence="3 4" key="1">
    <citation type="journal article" date="2018" name="Nat. Genet.">
        <title>The Rosa genome provides new insights in the design of modern roses.</title>
        <authorList>
            <person name="Bendahmane M."/>
        </authorList>
    </citation>
    <scope>NUCLEOTIDE SEQUENCE [LARGE SCALE GENOMIC DNA]</scope>
    <source>
        <strain evidence="4">cv. Old Blush</strain>
    </source>
</reference>
<dbReference type="PANTHER" id="PTHR47186">
    <property type="entry name" value="LEUCINE-RICH REPEAT-CONTAINING PROTEIN 57"/>
    <property type="match status" value="1"/>
</dbReference>
<dbReference type="InterPro" id="IPR058546">
    <property type="entry name" value="RPS4B/Roq1-like_LRR"/>
</dbReference>
<keyword evidence="4" id="KW-1185">Reference proteome</keyword>
<organism evidence="3 4">
    <name type="scientific">Rosa chinensis</name>
    <name type="common">China rose</name>
    <dbReference type="NCBI Taxonomy" id="74649"/>
    <lineage>
        <taxon>Eukaryota</taxon>
        <taxon>Viridiplantae</taxon>
        <taxon>Streptophyta</taxon>
        <taxon>Embryophyta</taxon>
        <taxon>Tracheophyta</taxon>
        <taxon>Spermatophyta</taxon>
        <taxon>Magnoliopsida</taxon>
        <taxon>eudicotyledons</taxon>
        <taxon>Gunneridae</taxon>
        <taxon>Pentapetalae</taxon>
        <taxon>rosids</taxon>
        <taxon>fabids</taxon>
        <taxon>Rosales</taxon>
        <taxon>Rosaceae</taxon>
        <taxon>Rosoideae</taxon>
        <taxon>Rosoideae incertae sedis</taxon>
        <taxon>Rosa</taxon>
    </lineage>
</organism>
<evidence type="ECO:0000313" key="3">
    <source>
        <dbReference type="EMBL" id="PRQ25798.1"/>
    </source>
</evidence>
<dbReference type="PANTHER" id="PTHR47186:SF3">
    <property type="entry name" value="OS09G0267800 PROTEIN"/>
    <property type="match status" value="1"/>
</dbReference>
<evidence type="ECO:0000259" key="2">
    <source>
        <dbReference type="Pfam" id="PF23286"/>
    </source>
</evidence>
<keyword evidence="1" id="KW-0611">Plant defense</keyword>
<dbReference type="SUPFAM" id="SSF52058">
    <property type="entry name" value="L domain-like"/>
    <property type="match status" value="1"/>
</dbReference>
<evidence type="ECO:0000313" key="4">
    <source>
        <dbReference type="Proteomes" id="UP000238479"/>
    </source>
</evidence>
<name>A0A2P6PV44_ROSCH</name>
<feature type="domain" description="Disease resistance protein RPS4B/Roq1-like leucine-rich repeats" evidence="2">
    <location>
        <begin position="10"/>
        <end position="90"/>
    </location>
</feature>